<comment type="caution">
    <text evidence="1">The sequence shown here is derived from an EMBL/GenBank/DDBJ whole genome shotgun (WGS) entry which is preliminary data.</text>
</comment>
<dbReference type="AlphaFoldDB" id="F3FZ59"/>
<sequence>TMSTAYWQSQLPTLWKTISNRGPGNFEPSPWLPIRWGQHQVKEF</sequence>
<organism evidence="1 2">
    <name type="scientific">Pseudomonas syringae pv. japonica str. M301072</name>
    <dbReference type="NCBI Taxonomy" id="629262"/>
    <lineage>
        <taxon>Bacteria</taxon>
        <taxon>Pseudomonadati</taxon>
        <taxon>Pseudomonadota</taxon>
        <taxon>Gammaproteobacteria</taxon>
        <taxon>Pseudomonadales</taxon>
        <taxon>Pseudomonadaceae</taxon>
        <taxon>Pseudomonas</taxon>
        <taxon>Pseudomonas syringae</taxon>
    </lineage>
</organism>
<reference evidence="1 2" key="1">
    <citation type="journal article" date="2011" name="PLoS Pathog.">
        <title>Dynamic evolution of pathogenicity revealed by sequencing and comparative genomics of 19 Pseudomonas syringae isolates.</title>
        <authorList>
            <person name="Baltrus D.A."/>
            <person name="Nishimura M.T."/>
            <person name="Romanchuk A."/>
            <person name="Chang J.H."/>
            <person name="Mukhtar M.S."/>
            <person name="Cherkis K."/>
            <person name="Roach J."/>
            <person name="Grant S.R."/>
            <person name="Jones C.D."/>
            <person name="Dangl J.L."/>
        </authorList>
    </citation>
    <scope>NUCLEOTIDE SEQUENCE [LARGE SCALE GENOMIC DNA]</scope>
    <source>
        <strain evidence="2">M301072PT</strain>
    </source>
</reference>
<proteinExistence type="predicted"/>
<gene>
    <name evidence="1" type="ORF">PSYJA_43391</name>
</gene>
<feature type="non-terminal residue" evidence="1">
    <location>
        <position position="1"/>
    </location>
</feature>
<protein>
    <submittedName>
        <fullName evidence="1">Uncharacterized protein</fullName>
    </submittedName>
</protein>
<dbReference type="EMBL" id="AEAH01003698">
    <property type="protein sequence ID" value="EGH35501.1"/>
    <property type="molecule type" value="Genomic_DNA"/>
</dbReference>
<dbReference type="HOGENOM" id="CLU_208138_0_0_6"/>
<evidence type="ECO:0000313" key="1">
    <source>
        <dbReference type="EMBL" id="EGH35501.1"/>
    </source>
</evidence>
<feature type="non-terminal residue" evidence="1">
    <location>
        <position position="44"/>
    </location>
</feature>
<name>F3FZ59_PSESX</name>
<accession>F3FZ59</accession>
<evidence type="ECO:0000313" key="2">
    <source>
        <dbReference type="Proteomes" id="UP000004471"/>
    </source>
</evidence>
<dbReference type="Proteomes" id="UP000004471">
    <property type="component" value="Unassembled WGS sequence"/>
</dbReference>